<gene>
    <name evidence="3" type="ORF">HNR10_002662</name>
</gene>
<protein>
    <submittedName>
        <fullName evidence="3">Anti-sigma regulatory factor (Ser/Thr protein kinase)</fullName>
    </submittedName>
</protein>
<feature type="domain" description="Histidine kinase/HSP90-like ATPase" evidence="2">
    <location>
        <begin position="46"/>
        <end position="151"/>
    </location>
</feature>
<evidence type="ECO:0000313" key="3">
    <source>
        <dbReference type="EMBL" id="NYJ34781.1"/>
    </source>
</evidence>
<keyword evidence="4" id="KW-1185">Reference proteome</keyword>
<dbReference type="Proteomes" id="UP000572051">
    <property type="component" value="Unassembled WGS sequence"/>
</dbReference>
<dbReference type="EMBL" id="JACCFS010000001">
    <property type="protein sequence ID" value="NYJ34781.1"/>
    <property type="molecule type" value="Genomic_DNA"/>
</dbReference>
<comment type="caution">
    <text evidence="3">The sequence shown here is derived from an EMBL/GenBank/DDBJ whole genome shotgun (WGS) entry which is preliminary data.</text>
</comment>
<organism evidence="3 4">
    <name type="scientific">Nocardiopsis aegyptia</name>
    <dbReference type="NCBI Taxonomy" id="220378"/>
    <lineage>
        <taxon>Bacteria</taxon>
        <taxon>Bacillati</taxon>
        <taxon>Actinomycetota</taxon>
        <taxon>Actinomycetes</taxon>
        <taxon>Streptosporangiales</taxon>
        <taxon>Nocardiopsidaceae</taxon>
        <taxon>Nocardiopsis</taxon>
    </lineage>
</organism>
<dbReference type="RefSeq" id="WP_179823579.1">
    <property type="nucleotide sequence ID" value="NZ_JACCFS010000001.1"/>
</dbReference>
<reference evidence="3 4" key="1">
    <citation type="submission" date="2020-07" db="EMBL/GenBank/DDBJ databases">
        <title>Sequencing the genomes of 1000 actinobacteria strains.</title>
        <authorList>
            <person name="Klenk H.-P."/>
        </authorList>
    </citation>
    <scope>NUCLEOTIDE SEQUENCE [LARGE SCALE GENOMIC DNA]</scope>
    <source>
        <strain evidence="3 4">DSM 44442</strain>
    </source>
</reference>
<dbReference type="AlphaFoldDB" id="A0A7Z0EMI6"/>
<evidence type="ECO:0000256" key="1">
    <source>
        <dbReference type="ARBA" id="ARBA00022527"/>
    </source>
</evidence>
<keyword evidence="1" id="KW-0808">Transferase</keyword>
<dbReference type="PANTHER" id="PTHR35526">
    <property type="entry name" value="ANTI-SIGMA-F FACTOR RSBW-RELATED"/>
    <property type="match status" value="1"/>
</dbReference>
<dbReference type="InterPro" id="IPR003594">
    <property type="entry name" value="HATPase_dom"/>
</dbReference>
<dbReference type="CDD" id="cd16936">
    <property type="entry name" value="HATPase_RsbW-like"/>
    <property type="match status" value="1"/>
</dbReference>
<dbReference type="Pfam" id="PF13581">
    <property type="entry name" value="HATPase_c_2"/>
    <property type="match status" value="1"/>
</dbReference>
<dbReference type="InterPro" id="IPR050267">
    <property type="entry name" value="Anti-sigma-factor_SerPK"/>
</dbReference>
<accession>A0A7Z0EMI6</accession>
<sequence length="175" mass="18545">MDTRPALSVNISLTEARLGRPGSPGDLAPILPEGGRPVALELTVPGLPSQARAVRRYLHGLTADLPVPAAPAVWMGSELFANAVLHSRSGDPGGTVTVGVYEWPDRIRVRMVDDGPRPESVGGPHVRPLDLDEPGGLGLRVVSTEAARWGVDHPGDGRTGVWFDLDLPGPPRVIR</sequence>
<proteinExistence type="predicted"/>
<evidence type="ECO:0000259" key="2">
    <source>
        <dbReference type="Pfam" id="PF13581"/>
    </source>
</evidence>
<dbReference type="InterPro" id="IPR036890">
    <property type="entry name" value="HATPase_C_sf"/>
</dbReference>
<dbReference type="SUPFAM" id="SSF55874">
    <property type="entry name" value="ATPase domain of HSP90 chaperone/DNA topoisomerase II/histidine kinase"/>
    <property type="match status" value="1"/>
</dbReference>
<dbReference type="Gene3D" id="3.30.565.10">
    <property type="entry name" value="Histidine kinase-like ATPase, C-terminal domain"/>
    <property type="match status" value="1"/>
</dbReference>
<evidence type="ECO:0000313" key="4">
    <source>
        <dbReference type="Proteomes" id="UP000572051"/>
    </source>
</evidence>
<name>A0A7Z0EMI6_9ACTN</name>
<dbReference type="GO" id="GO:0004674">
    <property type="term" value="F:protein serine/threonine kinase activity"/>
    <property type="evidence" value="ECO:0007669"/>
    <property type="project" value="UniProtKB-KW"/>
</dbReference>
<keyword evidence="1" id="KW-0418">Kinase</keyword>
<dbReference type="PANTHER" id="PTHR35526:SF3">
    <property type="entry name" value="ANTI-SIGMA-F FACTOR RSBW"/>
    <property type="match status" value="1"/>
</dbReference>
<keyword evidence="1" id="KW-0723">Serine/threonine-protein kinase</keyword>